<dbReference type="RefSeq" id="WP_112297692.1">
    <property type="nucleotide sequence ID" value="NZ_DAMAAI010000024.1"/>
</dbReference>
<dbReference type="Proteomes" id="UP000250443">
    <property type="component" value="Unassembled WGS sequence"/>
</dbReference>
<sequence>MRVVSEVHELVRSEYRTGEKIFLAGEAAYISLDGESPVFGDMEMLSARPANFRLVGEATRLHVGVPQEILGEVKAQPKIKFYLMLDVYLHYMRRLKDDFLFIGGAEGDSDTNLEFFMVKQGRVVSVFDKRLPAMGAYDFGTQFRLALNDVLEHSNYQLDHNLPVYWAYPLDLTDAVKDVYDVIEVNETHLNIGKLRLRNVVPASKEENKLRALTIPLVGLVAGAALGAAPIAYQWMKYQALQRNYVAEVADVADVYQRGTAMLDTLSRQQQMLDKTPNQKDLIAHWTTLASAALKSGAVVKRIAVYDEGAKGAGLAGRATDFEMDLTIKGTGTLPDRLYGKQLLTELAQASGYGMWLRAGEVKTTGDVRTIEIEGVWNVQ</sequence>
<accession>A0A2X2CEP7</accession>
<evidence type="ECO:0000313" key="1">
    <source>
        <dbReference type="EMBL" id="SPZ05211.1"/>
    </source>
</evidence>
<dbReference type="EMBL" id="UAUF01000010">
    <property type="protein sequence ID" value="SPZ05211.1"/>
    <property type="molecule type" value="Genomic_DNA"/>
</dbReference>
<proteinExistence type="predicted"/>
<dbReference type="AlphaFoldDB" id="A0A2X2CEP7"/>
<name>A0A2X2CEP7_PSELU</name>
<evidence type="ECO:0000313" key="2">
    <source>
        <dbReference type="Proteomes" id="UP000250443"/>
    </source>
</evidence>
<organism evidence="1 2">
    <name type="scientific">Pseudomonas luteola</name>
    <dbReference type="NCBI Taxonomy" id="47886"/>
    <lineage>
        <taxon>Bacteria</taxon>
        <taxon>Pseudomonadati</taxon>
        <taxon>Pseudomonadota</taxon>
        <taxon>Gammaproteobacteria</taxon>
        <taxon>Pseudomonadales</taxon>
        <taxon>Pseudomonadaceae</taxon>
        <taxon>Pseudomonas</taxon>
    </lineage>
</organism>
<reference evidence="1 2" key="1">
    <citation type="submission" date="2018-06" db="EMBL/GenBank/DDBJ databases">
        <authorList>
            <consortium name="Pathogen Informatics"/>
            <person name="Doyle S."/>
        </authorList>
    </citation>
    <scope>NUCLEOTIDE SEQUENCE [LARGE SCALE GENOMIC DNA]</scope>
    <source>
        <strain evidence="1 2">NCTC11842</strain>
    </source>
</reference>
<protein>
    <submittedName>
        <fullName evidence="1">Uncharacterized protein</fullName>
    </submittedName>
</protein>
<gene>
    <name evidence="1" type="ORF">NCTC11842_01649</name>
</gene>